<keyword evidence="4" id="KW-0472">Membrane</keyword>
<keyword evidence="2" id="KW-0812">Transmembrane</keyword>
<dbReference type="EMBL" id="LR006635">
    <property type="protein sequence ID" value="SVE76254.1"/>
    <property type="molecule type" value="mRNA"/>
</dbReference>
<evidence type="ECO:0000256" key="3">
    <source>
        <dbReference type="ARBA" id="ARBA00022989"/>
    </source>
</evidence>
<organism evidence="7">
    <name type="scientific">Daphnia longispina</name>
    <dbReference type="NCBI Taxonomy" id="42846"/>
    <lineage>
        <taxon>Eukaryota</taxon>
        <taxon>Metazoa</taxon>
        <taxon>Ecdysozoa</taxon>
        <taxon>Arthropoda</taxon>
        <taxon>Crustacea</taxon>
        <taxon>Branchiopoda</taxon>
        <taxon>Diplostraca</taxon>
        <taxon>Cladocera</taxon>
        <taxon>Anomopoda</taxon>
        <taxon>Daphniidae</taxon>
        <taxon>Daphnia</taxon>
    </lineage>
</organism>
<feature type="region of interest" description="Disordered" evidence="5">
    <location>
        <begin position="432"/>
        <end position="464"/>
    </location>
</feature>
<evidence type="ECO:0000256" key="4">
    <source>
        <dbReference type="ARBA" id="ARBA00023136"/>
    </source>
</evidence>
<comment type="subcellular location">
    <subcellularLocation>
        <location evidence="1">Membrane</location>
    </subcellularLocation>
</comment>
<dbReference type="AlphaFoldDB" id="A0A4Y7M6Q1"/>
<dbReference type="PANTHER" id="PTHR13608:SF3">
    <property type="entry name" value="ARMADILLO-LIKE HELICAL DOMAIN-CONTAINING PROTEIN 3"/>
    <property type="match status" value="1"/>
</dbReference>
<feature type="domain" description="Armadillo-like helical" evidence="6">
    <location>
        <begin position="549"/>
        <end position="786"/>
    </location>
</feature>
<proteinExistence type="evidence at transcript level"/>
<sequence>MAHIIIGNVPTSHRQRGSPTIFLTVSCADDADRVTTIQATPDPGADVTVGGRDVMEAIGVTEEDLATSSFDLVMADHSTPLLSIGQRDIRIRYGDQDTRITVAEIQFARKSRECWKRSTSGSKKQLKEKIIQIYEAFFRGEDQSSGNPNFWDEFFLLKPKVGVIEAELVKLNTEQLLVLKENLNTLFSKCVSMLGHDHQIRVAHSLQTLCALIKAGFARTAIDVNCDIIELLIGGGAAEMQMQLLIEHCSDILTSECPVPIKALCLKMMVIACTGNDNIAQNPFFEFLTQHSVFESLVHILCQTHGRLELGQDAVVIVTLMACYRKTGSANPYVVKLSMLDDELALTAYAQVVMASLGEFNERYVQSRQAEPQSSWLSSLTSMVGSMFVSDEAEIRIGQVKANDAGLLALYQAVHLNRHFVGIIAQSLADVNPPTASPEDSEMTNQANQTDITNPNNATNSEKNIVTSPPILDVAMPTSNLMATYLEYCSIVMQDTRSEAAYHSTKLCFLILTCVSEDEYANSLMHDPGLTFRVPLHRLPMRHRKSLTDKTPPFRPLVCGLLDLIIEFILSHLMKKFPHELYELALGVVLRVLCHQKRCRLRLSLCPWKELWAALIALLKFLHGSDSALIRKFDLFALATQAVNILNLFVTFGDTFLPSPQSYDDLYYEIIRMHHVFDNLHAMALRYSTGESEFRESAVRLSAALINVRAIGQHFKPKVEMWMESQKLSTPTQDQILEVVRSHYDSLTLKLHESLDAYERYAERPPVAAFLSSILRSVVSVIRSTTDPSSIDAHRLLLESTAPTTPTSPSAPI</sequence>
<dbReference type="SMART" id="SM01158">
    <property type="entry name" value="DUF1741"/>
    <property type="match status" value="1"/>
</dbReference>
<gene>
    <name evidence="7" type="primary">EOG090X027A</name>
</gene>
<feature type="compositionally biased region" description="Polar residues" evidence="5">
    <location>
        <begin position="443"/>
        <end position="464"/>
    </location>
</feature>
<evidence type="ECO:0000256" key="2">
    <source>
        <dbReference type="ARBA" id="ARBA00022692"/>
    </source>
</evidence>
<evidence type="ECO:0000313" key="7">
    <source>
        <dbReference type="EMBL" id="SVE76254.1"/>
    </source>
</evidence>
<evidence type="ECO:0000256" key="5">
    <source>
        <dbReference type="SAM" id="MobiDB-lite"/>
    </source>
</evidence>
<protein>
    <submittedName>
        <fullName evidence="7">EOG090X027A</fullName>
    </submittedName>
</protein>
<dbReference type="GO" id="GO:0016020">
    <property type="term" value="C:membrane"/>
    <property type="evidence" value="ECO:0007669"/>
    <property type="project" value="UniProtKB-SubCell"/>
</dbReference>
<evidence type="ECO:0000259" key="6">
    <source>
        <dbReference type="SMART" id="SM01158"/>
    </source>
</evidence>
<dbReference type="InterPro" id="IPR039868">
    <property type="entry name" value="ARMD3-like"/>
</dbReference>
<evidence type="ECO:0000256" key="1">
    <source>
        <dbReference type="ARBA" id="ARBA00004370"/>
    </source>
</evidence>
<name>A0A4Y7M6Q1_9CRUS</name>
<dbReference type="InterPro" id="IPR013636">
    <property type="entry name" value="ARMH3_C"/>
</dbReference>
<keyword evidence="3" id="KW-1133">Transmembrane helix</keyword>
<dbReference type="PANTHER" id="PTHR13608">
    <property type="entry name" value="ARMADILLO-LIKE HELICAL DOMAIN-CONTAINING PROTEIN 3"/>
    <property type="match status" value="1"/>
</dbReference>
<dbReference type="GO" id="GO:0005829">
    <property type="term" value="C:cytosol"/>
    <property type="evidence" value="ECO:0007669"/>
    <property type="project" value="TreeGrafter"/>
</dbReference>
<accession>A0A4Y7M6Q1</accession>
<reference evidence="7" key="1">
    <citation type="submission" date="2018-08" db="EMBL/GenBank/DDBJ databases">
        <authorList>
            <person name="Cornetti L."/>
        </authorList>
    </citation>
    <scope>NUCLEOTIDE SEQUENCE</scope>
    <source>
        <strain evidence="7">FI-G-95-1_INB4-1</strain>
    </source>
</reference>
<dbReference type="Pfam" id="PF08427">
    <property type="entry name" value="ARMH3_C"/>
    <property type="match status" value="1"/>
</dbReference>